<keyword evidence="2" id="KW-0479">Metal-binding</keyword>
<feature type="region of interest" description="Disordered" evidence="8">
    <location>
        <begin position="20"/>
        <end position="55"/>
    </location>
</feature>
<dbReference type="Gene3D" id="3.30.160.60">
    <property type="entry name" value="Classic Zinc Finger"/>
    <property type="match status" value="2"/>
</dbReference>
<dbReference type="PANTHER" id="PTHR16515">
    <property type="entry name" value="PR DOMAIN ZINC FINGER PROTEIN"/>
    <property type="match status" value="1"/>
</dbReference>
<dbReference type="GO" id="GO:0008270">
    <property type="term" value="F:zinc ion binding"/>
    <property type="evidence" value="ECO:0007669"/>
    <property type="project" value="UniProtKB-KW"/>
</dbReference>
<evidence type="ECO:0000256" key="8">
    <source>
        <dbReference type="SAM" id="MobiDB-lite"/>
    </source>
</evidence>
<sequence>TIQSTGHNSDLECSHFQMSYGSSSTKYSDSKTEDNVRLDGNKPGGQRVRPPGLYRPNDRQYLNDEILLCTQHYLAAMDLYKCSLCDVEFHDIRDLTTHRLIHMGEKPYKCDICSAGFNRCGDLNK</sequence>
<dbReference type="InterPro" id="IPR036236">
    <property type="entry name" value="Znf_C2H2_sf"/>
</dbReference>
<dbReference type="Pfam" id="PF13912">
    <property type="entry name" value="zf-C2H2_6"/>
    <property type="match status" value="1"/>
</dbReference>
<feature type="non-terminal residue" evidence="10">
    <location>
        <position position="1"/>
    </location>
</feature>
<evidence type="ECO:0000256" key="7">
    <source>
        <dbReference type="PROSITE-ProRule" id="PRU00042"/>
    </source>
</evidence>
<keyword evidence="6" id="KW-0539">Nucleus</keyword>
<evidence type="ECO:0000256" key="3">
    <source>
        <dbReference type="ARBA" id="ARBA00022737"/>
    </source>
</evidence>
<feature type="non-terminal residue" evidence="10">
    <location>
        <position position="125"/>
    </location>
</feature>
<keyword evidence="3" id="KW-0677">Repeat</keyword>
<keyword evidence="5" id="KW-0862">Zinc</keyword>
<feature type="compositionally biased region" description="Basic and acidic residues" evidence="8">
    <location>
        <begin position="28"/>
        <end position="40"/>
    </location>
</feature>
<proteinExistence type="predicted"/>
<dbReference type="PROSITE" id="PS50157">
    <property type="entry name" value="ZINC_FINGER_C2H2_2"/>
    <property type="match status" value="1"/>
</dbReference>
<evidence type="ECO:0000256" key="1">
    <source>
        <dbReference type="ARBA" id="ARBA00004123"/>
    </source>
</evidence>
<evidence type="ECO:0000313" key="10">
    <source>
        <dbReference type="EMBL" id="CEK75280.1"/>
    </source>
</evidence>
<reference evidence="10" key="1">
    <citation type="submission" date="2014-12" db="EMBL/GenBank/DDBJ databases">
        <title>Insight into the proteome of Arion vulgaris.</title>
        <authorList>
            <person name="Aradska J."/>
            <person name="Bulat T."/>
            <person name="Smidak R."/>
            <person name="Sarate P."/>
            <person name="Gangsoo J."/>
            <person name="Sialana F."/>
            <person name="Bilban M."/>
            <person name="Lubec G."/>
        </authorList>
    </citation>
    <scope>NUCLEOTIDE SEQUENCE</scope>
    <source>
        <tissue evidence="10">Skin</tissue>
    </source>
</reference>
<keyword evidence="4 7" id="KW-0863">Zinc-finger</keyword>
<name>A0A0B7A5M0_9EUPU</name>
<dbReference type="InterPro" id="IPR050331">
    <property type="entry name" value="Zinc_finger"/>
</dbReference>
<dbReference type="AlphaFoldDB" id="A0A0B7A5M0"/>
<dbReference type="EMBL" id="HACG01028415">
    <property type="protein sequence ID" value="CEK75280.1"/>
    <property type="molecule type" value="Transcribed_RNA"/>
</dbReference>
<accession>A0A0B7A5M0</accession>
<evidence type="ECO:0000256" key="4">
    <source>
        <dbReference type="ARBA" id="ARBA00022771"/>
    </source>
</evidence>
<dbReference type="GO" id="GO:0005634">
    <property type="term" value="C:nucleus"/>
    <property type="evidence" value="ECO:0007669"/>
    <property type="project" value="UniProtKB-SubCell"/>
</dbReference>
<gene>
    <name evidence="10" type="primary">ORF94755</name>
</gene>
<feature type="domain" description="C2H2-type" evidence="9">
    <location>
        <begin position="80"/>
        <end position="107"/>
    </location>
</feature>
<dbReference type="GO" id="GO:0010468">
    <property type="term" value="P:regulation of gene expression"/>
    <property type="evidence" value="ECO:0007669"/>
    <property type="project" value="TreeGrafter"/>
</dbReference>
<dbReference type="PROSITE" id="PS00028">
    <property type="entry name" value="ZINC_FINGER_C2H2_1"/>
    <property type="match status" value="1"/>
</dbReference>
<protein>
    <recommendedName>
        <fullName evidence="9">C2H2-type domain-containing protein</fullName>
    </recommendedName>
</protein>
<dbReference type="SUPFAM" id="SSF57667">
    <property type="entry name" value="beta-beta-alpha zinc fingers"/>
    <property type="match status" value="1"/>
</dbReference>
<dbReference type="InterPro" id="IPR013087">
    <property type="entry name" value="Znf_C2H2_type"/>
</dbReference>
<organism evidence="10">
    <name type="scientific">Arion vulgaris</name>
    <dbReference type="NCBI Taxonomy" id="1028688"/>
    <lineage>
        <taxon>Eukaryota</taxon>
        <taxon>Metazoa</taxon>
        <taxon>Spiralia</taxon>
        <taxon>Lophotrochozoa</taxon>
        <taxon>Mollusca</taxon>
        <taxon>Gastropoda</taxon>
        <taxon>Heterobranchia</taxon>
        <taxon>Euthyneura</taxon>
        <taxon>Panpulmonata</taxon>
        <taxon>Eupulmonata</taxon>
        <taxon>Stylommatophora</taxon>
        <taxon>Helicina</taxon>
        <taxon>Arionoidea</taxon>
        <taxon>Arionidae</taxon>
        <taxon>Arion</taxon>
    </lineage>
</organism>
<evidence type="ECO:0000256" key="2">
    <source>
        <dbReference type="ARBA" id="ARBA00022723"/>
    </source>
</evidence>
<evidence type="ECO:0000259" key="9">
    <source>
        <dbReference type="PROSITE" id="PS50157"/>
    </source>
</evidence>
<evidence type="ECO:0000256" key="6">
    <source>
        <dbReference type="ARBA" id="ARBA00023242"/>
    </source>
</evidence>
<evidence type="ECO:0000256" key="5">
    <source>
        <dbReference type="ARBA" id="ARBA00022833"/>
    </source>
</evidence>
<dbReference type="PANTHER" id="PTHR16515:SF49">
    <property type="entry name" value="GASTRULA ZINC FINGER PROTEIN XLCGF49.1-LIKE-RELATED"/>
    <property type="match status" value="1"/>
</dbReference>
<comment type="subcellular location">
    <subcellularLocation>
        <location evidence="1">Nucleus</location>
    </subcellularLocation>
</comment>